<reference evidence="1 2" key="1">
    <citation type="journal article" date="2009" name="Science">
        <title>Green evolution and dynamic adaptations revealed by genomes of the marine picoeukaryotes Micromonas.</title>
        <authorList>
            <person name="Worden A.Z."/>
            <person name="Lee J.H."/>
            <person name="Mock T."/>
            <person name="Rouze P."/>
            <person name="Simmons M.P."/>
            <person name="Aerts A.L."/>
            <person name="Allen A.E."/>
            <person name="Cuvelier M.L."/>
            <person name="Derelle E."/>
            <person name="Everett M.V."/>
            <person name="Foulon E."/>
            <person name="Grimwood J."/>
            <person name="Gundlach H."/>
            <person name="Henrissat B."/>
            <person name="Napoli C."/>
            <person name="McDonald S.M."/>
            <person name="Parker M.S."/>
            <person name="Rombauts S."/>
            <person name="Salamov A."/>
            <person name="Von Dassow P."/>
            <person name="Badger J.H."/>
            <person name="Coutinho P.M."/>
            <person name="Demir E."/>
            <person name="Dubchak I."/>
            <person name="Gentemann C."/>
            <person name="Eikrem W."/>
            <person name="Gready J.E."/>
            <person name="John U."/>
            <person name="Lanier W."/>
            <person name="Lindquist E.A."/>
            <person name="Lucas S."/>
            <person name="Mayer K.F."/>
            <person name="Moreau H."/>
            <person name="Not F."/>
            <person name="Otillar R."/>
            <person name="Panaud O."/>
            <person name="Pangilinan J."/>
            <person name="Paulsen I."/>
            <person name="Piegu B."/>
            <person name="Poliakov A."/>
            <person name="Robbens S."/>
            <person name="Schmutz J."/>
            <person name="Toulza E."/>
            <person name="Wyss T."/>
            <person name="Zelensky A."/>
            <person name="Zhou K."/>
            <person name="Armbrust E.V."/>
            <person name="Bhattacharya D."/>
            <person name="Goodenough U.W."/>
            <person name="Van de Peer Y."/>
            <person name="Grigoriev I.V."/>
        </authorList>
    </citation>
    <scope>NUCLEOTIDE SEQUENCE [LARGE SCALE GENOMIC DNA]</scope>
    <source>
        <strain evidence="2">RCC299 / NOUM17</strain>
    </source>
</reference>
<name>C1EIK6_MICCC</name>
<dbReference type="eggNOG" id="ENOG502QU5X">
    <property type="taxonomic scope" value="Eukaryota"/>
</dbReference>
<dbReference type="OMA" id="FFPEHEE"/>
<dbReference type="OrthoDB" id="421671at2759"/>
<dbReference type="AlphaFoldDB" id="C1EIK6"/>
<dbReference type="EMBL" id="CP001333">
    <property type="protein sequence ID" value="ACO67695.1"/>
    <property type="molecule type" value="Genomic_DNA"/>
</dbReference>
<keyword evidence="2" id="KW-1185">Reference proteome</keyword>
<accession>C1EIK6</accession>
<dbReference type="InterPro" id="IPR025638">
    <property type="entry name" value="DUF4336"/>
</dbReference>
<dbReference type="Proteomes" id="UP000002009">
    <property type="component" value="Chromosome 15"/>
</dbReference>
<sequence length="417" mass="45889">MASPNPRAYFQRYPTLFAPFYGDDERATMLKTIVPNRVWCLEQNLAVGPLETPLRCVVIRLEDDSLWVHAPLAPTEEFFRLIERDGIGGTVKHVVVPTYALEHKVFARDACDRWPDADLWIAPGQFAFPLEVAAERIYGRTPAGVLGDVSDNSGVYGGAGRTPPWTNEIDVKILNSGSFRLGGRDVGLREATFFHRATRTMVVTDCIALIPDQIPPLIDPEKLLLVGKRSTADPTPAVGSPGDTPAARLAGWKKMTLLINYFFPEHEEPAPGAPGVVEWTDGWEDNFAAISGRLFVPPVVRSLLYAQDPAGVRAWADSVAEDWFKPVVSTPASLTIVPAHWDGPVENVRVEDFLRAYRWLDDPTSDPFPEADMARGLQPVIDAVFGTKTKADESQGSGLDLFFSSFPTLASRFKGGE</sequence>
<dbReference type="Pfam" id="PF14234">
    <property type="entry name" value="DUF4336"/>
    <property type="match status" value="1"/>
</dbReference>
<dbReference type="KEGG" id="mis:MICPUN_88835"/>
<evidence type="ECO:0000313" key="1">
    <source>
        <dbReference type="EMBL" id="ACO67695.1"/>
    </source>
</evidence>
<dbReference type="PANTHER" id="PTHR33835:SF2">
    <property type="entry name" value="LYSINE-TRNA LIGASE"/>
    <property type="match status" value="1"/>
</dbReference>
<protein>
    <recommendedName>
        <fullName evidence="3">DUF4336 domain-containing protein</fullName>
    </recommendedName>
</protein>
<dbReference type="GeneID" id="8249552"/>
<evidence type="ECO:0008006" key="3">
    <source>
        <dbReference type="Google" id="ProtNLM"/>
    </source>
</evidence>
<dbReference type="PANTHER" id="PTHR33835">
    <property type="entry name" value="YALI0C07656P"/>
    <property type="match status" value="1"/>
</dbReference>
<evidence type="ECO:0000313" key="2">
    <source>
        <dbReference type="Proteomes" id="UP000002009"/>
    </source>
</evidence>
<dbReference type="InParanoid" id="C1EIK6"/>
<dbReference type="RefSeq" id="XP_002506437.1">
    <property type="nucleotide sequence ID" value="XM_002506391.1"/>
</dbReference>
<gene>
    <name evidence="1" type="ORF">MICPUN_88835</name>
</gene>
<proteinExistence type="predicted"/>
<organism evidence="1 2">
    <name type="scientific">Micromonas commoda (strain RCC299 / NOUM17 / CCMP2709)</name>
    <name type="common">Picoplanktonic green alga</name>
    <dbReference type="NCBI Taxonomy" id="296587"/>
    <lineage>
        <taxon>Eukaryota</taxon>
        <taxon>Viridiplantae</taxon>
        <taxon>Chlorophyta</taxon>
        <taxon>Mamiellophyceae</taxon>
        <taxon>Mamiellales</taxon>
        <taxon>Mamiellaceae</taxon>
        <taxon>Micromonas</taxon>
    </lineage>
</organism>